<proteinExistence type="predicted"/>
<evidence type="ECO:0000313" key="2">
    <source>
        <dbReference type="EMBL" id="KIK50493.1"/>
    </source>
</evidence>
<feature type="compositionally biased region" description="Low complexity" evidence="1">
    <location>
        <begin position="64"/>
        <end position="79"/>
    </location>
</feature>
<feature type="compositionally biased region" description="Acidic residues" evidence="1">
    <location>
        <begin position="337"/>
        <end position="352"/>
    </location>
</feature>
<dbReference type="EMBL" id="KN834899">
    <property type="protein sequence ID" value="KIK50493.1"/>
    <property type="molecule type" value="Genomic_DNA"/>
</dbReference>
<feature type="region of interest" description="Disordered" evidence="1">
    <location>
        <begin position="132"/>
        <end position="159"/>
    </location>
</feature>
<accession>A0A0D0C728</accession>
<reference evidence="2 3" key="1">
    <citation type="submission" date="2014-04" db="EMBL/GenBank/DDBJ databases">
        <title>Evolutionary Origins and Diversification of the Mycorrhizal Mutualists.</title>
        <authorList>
            <consortium name="DOE Joint Genome Institute"/>
            <consortium name="Mycorrhizal Genomics Consortium"/>
            <person name="Kohler A."/>
            <person name="Kuo A."/>
            <person name="Nagy L.G."/>
            <person name="Floudas D."/>
            <person name="Copeland A."/>
            <person name="Barry K.W."/>
            <person name="Cichocki N."/>
            <person name="Veneault-Fourrey C."/>
            <person name="LaButti K."/>
            <person name="Lindquist E.A."/>
            <person name="Lipzen A."/>
            <person name="Lundell T."/>
            <person name="Morin E."/>
            <person name="Murat C."/>
            <person name="Riley R."/>
            <person name="Ohm R."/>
            <person name="Sun H."/>
            <person name="Tunlid A."/>
            <person name="Henrissat B."/>
            <person name="Grigoriev I.V."/>
            <person name="Hibbett D.S."/>
            <person name="Martin F."/>
        </authorList>
    </citation>
    <scope>NUCLEOTIDE SEQUENCE [LARGE SCALE GENOMIC DNA]</scope>
    <source>
        <strain evidence="2 3">FD-317 M1</strain>
    </source>
</reference>
<keyword evidence="3" id="KW-1185">Reference proteome</keyword>
<feature type="compositionally biased region" description="Basic and acidic residues" evidence="1">
    <location>
        <begin position="137"/>
        <end position="149"/>
    </location>
</feature>
<dbReference type="Proteomes" id="UP000053593">
    <property type="component" value="Unassembled WGS sequence"/>
</dbReference>
<organism evidence="2 3">
    <name type="scientific">Collybiopsis luxurians FD-317 M1</name>
    <dbReference type="NCBI Taxonomy" id="944289"/>
    <lineage>
        <taxon>Eukaryota</taxon>
        <taxon>Fungi</taxon>
        <taxon>Dikarya</taxon>
        <taxon>Basidiomycota</taxon>
        <taxon>Agaricomycotina</taxon>
        <taxon>Agaricomycetes</taxon>
        <taxon>Agaricomycetidae</taxon>
        <taxon>Agaricales</taxon>
        <taxon>Marasmiineae</taxon>
        <taxon>Omphalotaceae</taxon>
        <taxon>Collybiopsis</taxon>
        <taxon>Collybiopsis luxurians</taxon>
    </lineage>
</organism>
<protein>
    <submittedName>
        <fullName evidence="2">Uncharacterized protein</fullName>
    </submittedName>
</protein>
<name>A0A0D0C728_9AGAR</name>
<gene>
    <name evidence="2" type="ORF">GYMLUDRAFT_252925</name>
</gene>
<dbReference type="AlphaFoldDB" id="A0A0D0C728"/>
<sequence length="431" mass="48771">MYNKYINIWEGVLLCAMPLCLKKLANRGRLPKTPTFPEDDNPPLNDNEQLNNSPPEPTEKIQFASGAMQSSSALASSPSPMNNGQIGHGLLTISECNEEATGSEKSIYHEYNEHADTCRLCDNDNEDIGIPGIGEKGAVDDKDEAEASKQLDQNSLPQTKLLDDQKDKCAQKLQDWYMKRMHNHTSEECLKGFLESHLIKLSAKFSECAHLMYETHQLSVFRWTVNPITAKAIQWGGNELFEGMHNANASDLKDDLLPLEKQQFIDSYSDDKTWLCTVFKNILLMKLKEVCPDSSVKQLQWNAGFVDMCTDCKIMAWKKEQKDSSDQTMPLYQENSDVSDDSNNNEEGDSDNGGDKEVVQFEPWDDEQKAFSLKDQGHIPIVRAAWEANEEVGKPLCLIHQSKEYQVRLATCAVIEDDKEPEPVRTNKKRK</sequence>
<dbReference type="HOGENOM" id="CLU_636234_0_0_1"/>
<evidence type="ECO:0000256" key="1">
    <source>
        <dbReference type="SAM" id="MobiDB-lite"/>
    </source>
</evidence>
<feature type="region of interest" description="Disordered" evidence="1">
    <location>
        <begin position="31"/>
        <end position="86"/>
    </location>
</feature>
<feature type="compositionally biased region" description="Polar residues" evidence="1">
    <location>
        <begin position="44"/>
        <end position="53"/>
    </location>
</feature>
<feature type="region of interest" description="Disordered" evidence="1">
    <location>
        <begin position="324"/>
        <end position="357"/>
    </location>
</feature>
<evidence type="ECO:0000313" key="3">
    <source>
        <dbReference type="Proteomes" id="UP000053593"/>
    </source>
</evidence>